<dbReference type="EMBL" id="CT868246">
    <property type="protein sequence ID" value="CAK76750.1"/>
    <property type="molecule type" value="Genomic_DNA"/>
</dbReference>
<dbReference type="KEGG" id="ptm:GSPATT00039165001"/>
<dbReference type="Proteomes" id="UP000000600">
    <property type="component" value="Unassembled WGS sequence"/>
</dbReference>
<gene>
    <name evidence="1" type="ORF">GSPATT00039165001</name>
</gene>
<proteinExistence type="predicted"/>
<dbReference type="HOGENOM" id="CLU_2066009_0_0_1"/>
<dbReference type="RefSeq" id="XP_001444147.1">
    <property type="nucleotide sequence ID" value="XM_001444110.1"/>
</dbReference>
<evidence type="ECO:0000313" key="1">
    <source>
        <dbReference type="EMBL" id="CAK76750.1"/>
    </source>
</evidence>
<name>A0D133_PARTE</name>
<reference evidence="1 2" key="1">
    <citation type="journal article" date="2006" name="Nature">
        <title>Global trends of whole-genome duplications revealed by the ciliate Paramecium tetraurelia.</title>
        <authorList>
            <consortium name="Genoscope"/>
            <person name="Aury J.-M."/>
            <person name="Jaillon O."/>
            <person name="Duret L."/>
            <person name="Noel B."/>
            <person name="Jubin C."/>
            <person name="Porcel B.M."/>
            <person name="Segurens B."/>
            <person name="Daubin V."/>
            <person name="Anthouard V."/>
            <person name="Aiach N."/>
            <person name="Arnaiz O."/>
            <person name="Billaut A."/>
            <person name="Beisson J."/>
            <person name="Blanc I."/>
            <person name="Bouhouche K."/>
            <person name="Camara F."/>
            <person name="Duharcourt S."/>
            <person name="Guigo R."/>
            <person name="Gogendeau D."/>
            <person name="Katinka M."/>
            <person name="Keller A.-M."/>
            <person name="Kissmehl R."/>
            <person name="Klotz C."/>
            <person name="Koll F."/>
            <person name="Le Moue A."/>
            <person name="Lepere C."/>
            <person name="Malinsky S."/>
            <person name="Nowacki M."/>
            <person name="Nowak J.K."/>
            <person name="Plattner H."/>
            <person name="Poulain J."/>
            <person name="Ruiz F."/>
            <person name="Serrano V."/>
            <person name="Zagulski M."/>
            <person name="Dessen P."/>
            <person name="Betermier M."/>
            <person name="Weissenbach J."/>
            <person name="Scarpelli C."/>
            <person name="Schachter V."/>
            <person name="Sperling L."/>
            <person name="Meyer E."/>
            <person name="Cohen J."/>
            <person name="Wincker P."/>
        </authorList>
    </citation>
    <scope>NUCLEOTIDE SEQUENCE [LARGE SCALE GENOMIC DNA]</scope>
    <source>
        <strain evidence="1 2">Stock d4-2</strain>
    </source>
</reference>
<protein>
    <submittedName>
        <fullName evidence="1">Uncharacterized protein</fullName>
    </submittedName>
</protein>
<keyword evidence="2" id="KW-1185">Reference proteome</keyword>
<evidence type="ECO:0000313" key="2">
    <source>
        <dbReference type="Proteomes" id="UP000000600"/>
    </source>
</evidence>
<dbReference type="InParanoid" id="A0D133"/>
<dbReference type="AlphaFoldDB" id="A0D133"/>
<accession>A0D133</accession>
<dbReference type="GeneID" id="5029932"/>
<sequence length="119" mass="14085">MIKIYFTMCSCKGVRLITWKLITKRSDIDSIDYSGLLLVYQFSEKKEKGHDKCHQKEKQRELSRKLIGQRNVSSTRSIQIKVVIIATTQIQPIIEVKMLSDQESVQSQELLRKQRNWEW</sequence>
<organism evidence="1 2">
    <name type="scientific">Paramecium tetraurelia</name>
    <dbReference type="NCBI Taxonomy" id="5888"/>
    <lineage>
        <taxon>Eukaryota</taxon>
        <taxon>Sar</taxon>
        <taxon>Alveolata</taxon>
        <taxon>Ciliophora</taxon>
        <taxon>Intramacronucleata</taxon>
        <taxon>Oligohymenophorea</taxon>
        <taxon>Peniculida</taxon>
        <taxon>Parameciidae</taxon>
        <taxon>Paramecium</taxon>
    </lineage>
</organism>